<keyword evidence="7" id="KW-1185">Reference proteome</keyword>
<dbReference type="GO" id="GO:0016887">
    <property type="term" value="F:ATP hydrolysis activity"/>
    <property type="evidence" value="ECO:0007669"/>
    <property type="project" value="InterPro"/>
</dbReference>
<keyword evidence="4 6" id="KW-0067">ATP-binding</keyword>
<evidence type="ECO:0000256" key="2">
    <source>
        <dbReference type="ARBA" id="ARBA00022448"/>
    </source>
</evidence>
<comment type="caution">
    <text evidence="6">The sequence shown here is derived from an EMBL/GenBank/DDBJ whole genome shotgun (WGS) entry which is preliminary data.</text>
</comment>
<gene>
    <name evidence="6" type="ORF">JOD01_001173</name>
</gene>
<keyword evidence="3" id="KW-0547">Nucleotide-binding</keyword>
<dbReference type="SMART" id="SM00382">
    <property type="entry name" value="AAA"/>
    <property type="match status" value="1"/>
</dbReference>
<dbReference type="GO" id="GO:0005524">
    <property type="term" value="F:ATP binding"/>
    <property type="evidence" value="ECO:0007669"/>
    <property type="project" value="UniProtKB-KW"/>
</dbReference>
<dbReference type="Pfam" id="PF00005">
    <property type="entry name" value="ABC_tran"/>
    <property type="match status" value="1"/>
</dbReference>
<dbReference type="InterPro" id="IPR003593">
    <property type="entry name" value="AAA+_ATPase"/>
</dbReference>
<evidence type="ECO:0000259" key="5">
    <source>
        <dbReference type="PROSITE" id="PS50893"/>
    </source>
</evidence>
<dbReference type="RefSeq" id="WP_204517301.1">
    <property type="nucleotide sequence ID" value="NZ_BAABIN010000038.1"/>
</dbReference>
<dbReference type="PANTHER" id="PTHR42711:SF5">
    <property type="entry name" value="ABC TRANSPORTER ATP-BINDING PROTEIN NATA"/>
    <property type="match status" value="1"/>
</dbReference>
<sequence>MIELDSVTKRFERLTAVERVSLQIQSGEVLGLLGENGAGKTTLMRMMATILTPTEGEIVINGFSVRHQQVEVRRQIGILFGGEIGLYNRLTARENIAYFGQLYGIAPDRLARRIEELSEMLEMQDYLDRRVGGFSRGMKQKVAIARVLVHDPQIVLLDEPTTGLDVGAASIFRALIRQMKAAGKTILFSSHHMGEIEKLCDRVAIMHCGRLCYEGTLPRLRAMYGFTDLDELFLQVLEKEGER</sequence>
<evidence type="ECO:0000256" key="4">
    <source>
        <dbReference type="ARBA" id="ARBA00022840"/>
    </source>
</evidence>
<dbReference type="PANTHER" id="PTHR42711">
    <property type="entry name" value="ABC TRANSPORTER ATP-BINDING PROTEIN"/>
    <property type="match status" value="1"/>
</dbReference>
<dbReference type="InterPro" id="IPR050763">
    <property type="entry name" value="ABC_transporter_ATP-binding"/>
</dbReference>
<dbReference type="EMBL" id="JAFBEB010000003">
    <property type="protein sequence ID" value="MBM7589573.1"/>
    <property type="molecule type" value="Genomic_DNA"/>
</dbReference>
<accession>A0A938XXQ5</accession>
<dbReference type="Gene3D" id="3.40.50.300">
    <property type="entry name" value="P-loop containing nucleotide triphosphate hydrolases"/>
    <property type="match status" value="1"/>
</dbReference>
<dbReference type="InterPro" id="IPR027417">
    <property type="entry name" value="P-loop_NTPase"/>
</dbReference>
<organism evidence="6 7">
    <name type="scientific">Brevibacillus fulvus</name>
    <dbReference type="NCBI Taxonomy" id="1125967"/>
    <lineage>
        <taxon>Bacteria</taxon>
        <taxon>Bacillati</taxon>
        <taxon>Bacillota</taxon>
        <taxon>Bacilli</taxon>
        <taxon>Bacillales</taxon>
        <taxon>Paenibacillaceae</taxon>
        <taxon>Brevibacillus</taxon>
    </lineage>
</organism>
<evidence type="ECO:0000256" key="3">
    <source>
        <dbReference type="ARBA" id="ARBA00022741"/>
    </source>
</evidence>
<evidence type="ECO:0000313" key="7">
    <source>
        <dbReference type="Proteomes" id="UP000717624"/>
    </source>
</evidence>
<reference evidence="6" key="1">
    <citation type="submission" date="2021-01" db="EMBL/GenBank/DDBJ databases">
        <title>Genomic Encyclopedia of Type Strains, Phase IV (KMG-IV): sequencing the most valuable type-strain genomes for metagenomic binning, comparative biology and taxonomic classification.</title>
        <authorList>
            <person name="Goeker M."/>
        </authorList>
    </citation>
    <scope>NUCLEOTIDE SEQUENCE</scope>
    <source>
        <strain evidence="6">DSM 25523</strain>
    </source>
</reference>
<dbReference type="Proteomes" id="UP000717624">
    <property type="component" value="Unassembled WGS sequence"/>
</dbReference>
<evidence type="ECO:0000256" key="1">
    <source>
        <dbReference type="ARBA" id="ARBA00005417"/>
    </source>
</evidence>
<evidence type="ECO:0000313" key="6">
    <source>
        <dbReference type="EMBL" id="MBM7589573.1"/>
    </source>
</evidence>
<protein>
    <submittedName>
        <fullName evidence="6">Sodium transport system ATP-binding protein</fullName>
    </submittedName>
</protein>
<dbReference type="AlphaFoldDB" id="A0A938XXQ5"/>
<name>A0A938XXQ5_9BACL</name>
<dbReference type="PROSITE" id="PS50893">
    <property type="entry name" value="ABC_TRANSPORTER_2"/>
    <property type="match status" value="1"/>
</dbReference>
<keyword evidence="2" id="KW-0813">Transport</keyword>
<comment type="similarity">
    <text evidence="1">Belongs to the ABC transporter superfamily.</text>
</comment>
<dbReference type="SUPFAM" id="SSF52540">
    <property type="entry name" value="P-loop containing nucleoside triphosphate hydrolases"/>
    <property type="match status" value="1"/>
</dbReference>
<feature type="domain" description="ABC transporter" evidence="5">
    <location>
        <begin position="2"/>
        <end position="233"/>
    </location>
</feature>
<dbReference type="InterPro" id="IPR003439">
    <property type="entry name" value="ABC_transporter-like_ATP-bd"/>
</dbReference>
<proteinExistence type="inferred from homology"/>